<evidence type="ECO:0000313" key="19">
    <source>
        <dbReference type="Proteomes" id="UP001205998"/>
    </source>
</evidence>
<dbReference type="Pfam" id="PF05485">
    <property type="entry name" value="THAP"/>
    <property type="match status" value="1"/>
</dbReference>
<reference evidence="18" key="1">
    <citation type="submission" date="2018-07" db="EMBL/GenBank/DDBJ databases">
        <title>Comparative genomics of catfishes provides insights into carnivory and benthic adaptation.</title>
        <authorList>
            <person name="Zhang Y."/>
            <person name="Wang D."/>
            <person name="Peng Z."/>
            <person name="Zheng S."/>
            <person name="Shao F."/>
            <person name="Tao W."/>
        </authorList>
    </citation>
    <scope>NUCLEOTIDE SEQUENCE</scope>
    <source>
        <strain evidence="18">Chongqing</strain>
    </source>
</reference>
<dbReference type="InterPro" id="IPR036236">
    <property type="entry name" value="Znf_C2H2_sf"/>
</dbReference>
<evidence type="ECO:0000256" key="13">
    <source>
        <dbReference type="PROSITE-ProRule" id="PRU00042"/>
    </source>
</evidence>
<feature type="domain" description="C2H2-type" evidence="16">
    <location>
        <begin position="449"/>
        <end position="476"/>
    </location>
</feature>
<feature type="domain" description="THAP-type" evidence="17">
    <location>
        <begin position="1"/>
        <end position="93"/>
    </location>
</feature>
<feature type="region of interest" description="Disordered" evidence="15">
    <location>
        <begin position="223"/>
        <end position="284"/>
    </location>
</feature>
<feature type="domain" description="C2H2-type" evidence="16">
    <location>
        <begin position="533"/>
        <end position="562"/>
    </location>
</feature>
<dbReference type="SMART" id="SM00355">
    <property type="entry name" value="ZnF_C2H2"/>
    <property type="match status" value="13"/>
</dbReference>
<sequence length="1191" mass="135406">MSWRCSVRGCGKRNQAKAKDVVIHRFPEKDPELCATWMSAIGRDANKTQRKYASLRVCSQHFTPDDYERDLKAELLGCPPKKLLKKTAVPSIFQGKRKPGRRQTPSNHQPQVSFEKENAPAPLSTCSDVEEMSWLKAIKSLQTPQGSNIFKSREVMVNTQCLLELFQFCWLCQKECCITIEGNEKLFSVVQDCQSCGYHREWRSRPPSTEPPHSFHNEVVVQTGSSGNEHSKQSHEQVSGQEDASCLSSDDEGASLQEEEVKTRNEEVRSEGLELHSDDEAKDSDVSMDEDLFMALKEEGQGKLLVWCTQCRAEASLSCSVRRHKKWFCCAQCGTEDSCLETLPVRFEDVAGFQNHAEQEHGSKPFYILCQDCGKFVLANKEHVCEHKVKFVVCPECGKRFLTEGGLKTHYTQLHSDYDHPCKYCLKVFKTRSTKLEHEQTHPKENQPYSCPDCPQKFGNIYKRNEHVRSHRGPHKYACGVCKKGFRDINRLRRHKLIHSGEKPFKCQVCERSFNRMENLGAHMRVHTGERPFTCEQCGESFSHNVSLKNHKQRNHDSGSAPEKDLGNEVEKEVLHDVENKLHVTIQNGGPIQLVKCVQCCSKYHCPFCKPEIFKPTVESKVRKHIKAHEKRAVKYKGKQLSEYAIFKCGLNCKAVSHFHCPKCSKLVEKKNKFLEHLDKCVGTVAHEEDRENLVPVKEEPNPNHFSVKEDVDSLISEEHQSPLSAVPLVELHVTIQNGGPIQLVKCVQCCSKYHCPFCKPEIFKPTVESKVRKHIKAHEKRAVKYKGRYIIFKCGLNCRPVSHFHCPSCSKLLEKRNRFVDHLSKCMGTIAAEAGEEHLPVKLEADSHEVPEEDVENHQANDQDCSLDFGPNPELPVQSEVVSSPQSNHKPACSSLHDSISPRAFGMRMKRQGRSPKKECCITINGNEKLFSVMQDCQSCGYHREWRSRPPSAEPPHSFNKEEKHAHEDEDGEKVVAQIVSSDAECSEKVFIEKDGSYLSTDNAETHLQKKEEKRKRKRKSESKSSSDNWESCLDEWATDSDVSMDKGLFTVLKEEGPVEWCTQCRAVASLPCSVHQHKKLFCCAQCGTGDGVRTHCIETLPVRFEDVASFQNHAEQEHGSKPFYKPCQDCGKVVLANPESRGLKEHKCEPKSEFIVCPECGKRFLTKMGLKSHYTRLHSDGNQVCETST</sequence>
<keyword evidence="6 13" id="KW-0863">Zinc-finger</keyword>
<evidence type="ECO:0000256" key="3">
    <source>
        <dbReference type="ARBA" id="ARBA00022723"/>
    </source>
</evidence>
<dbReference type="GO" id="GO:0000978">
    <property type="term" value="F:RNA polymerase II cis-regulatory region sequence-specific DNA binding"/>
    <property type="evidence" value="ECO:0007669"/>
    <property type="project" value="TreeGrafter"/>
</dbReference>
<dbReference type="SUPFAM" id="SSF57667">
    <property type="entry name" value="beta-beta-alpha zinc fingers"/>
    <property type="match status" value="3"/>
</dbReference>
<feature type="domain" description="C2H2-type" evidence="16">
    <location>
        <begin position="392"/>
        <end position="420"/>
    </location>
</feature>
<dbReference type="PANTHER" id="PTHR24390:SF233">
    <property type="entry name" value="C2H2-TYPE DOMAIN-CONTAINING PROTEIN"/>
    <property type="match status" value="1"/>
</dbReference>
<accession>A0AAD5FHW3</accession>
<comment type="caution">
    <text evidence="18">The sequence shown here is derived from an EMBL/GenBank/DDBJ whole genome shotgun (WGS) entry which is preliminary data.</text>
</comment>
<dbReference type="PANTHER" id="PTHR24390">
    <property type="entry name" value="ZINC FINGER PROTEIN"/>
    <property type="match status" value="1"/>
</dbReference>
<evidence type="ECO:0000256" key="10">
    <source>
        <dbReference type="ARBA" id="ARBA00023163"/>
    </source>
</evidence>
<evidence type="ECO:0000256" key="9">
    <source>
        <dbReference type="ARBA" id="ARBA00023125"/>
    </source>
</evidence>
<keyword evidence="4" id="KW-0677">Repeat</keyword>
<feature type="compositionally biased region" description="Basic and acidic residues" evidence="15">
    <location>
        <begin position="960"/>
        <end position="969"/>
    </location>
</feature>
<protein>
    <submittedName>
        <fullName evidence="18">Gastrula zinc finger protein XlCGF8.2DB-like</fullName>
    </submittedName>
</protein>
<keyword evidence="9 14" id="KW-0238">DNA-binding</keyword>
<dbReference type="InterPro" id="IPR006612">
    <property type="entry name" value="THAP_Znf"/>
</dbReference>
<dbReference type="Proteomes" id="UP001205998">
    <property type="component" value="Unassembled WGS sequence"/>
</dbReference>
<dbReference type="Gene3D" id="3.30.160.60">
    <property type="entry name" value="Classic Zinc Finger"/>
    <property type="match status" value="5"/>
</dbReference>
<feature type="domain" description="C2H2-type" evidence="16">
    <location>
        <begin position="477"/>
        <end position="504"/>
    </location>
</feature>
<keyword evidence="8" id="KW-0805">Transcription regulation</keyword>
<dbReference type="GO" id="GO:0008270">
    <property type="term" value="F:zinc ion binding"/>
    <property type="evidence" value="ECO:0007669"/>
    <property type="project" value="UniProtKB-KW"/>
</dbReference>
<evidence type="ECO:0000256" key="14">
    <source>
        <dbReference type="PROSITE-ProRule" id="PRU00309"/>
    </source>
</evidence>
<feature type="domain" description="C2H2-type" evidence="16">
    <location>
        <begin position="505"/>
        <end position="532"/>
    </location>
</feature>
<dbReference type="GO" id="GO:0006281">
    <property type="term" value="P:DNA repair"/>
    <property type="evidence" value="ECO:0007669"/>
    <property type="project" value="UniProtKB-KW"/>
</dbReference>
<keyword evidence="10" id="KW-0804">Transcription</keyword>
<dbReference type="GO" id="GO:0006357">
    <property type="term" value="P:regulation of transcription by RNA polymerase II"/>
    <property type="evidence" value="ECO:0007669"/>
    <property type="project" value="TreeGrafter"/>
</dbReference>
<evidence type="ECO:0000259" key="17">
    <source>
        <dbReference type="PROSITE" id="PS50950"/>
    </source>
</evidence>
<dbReference type="GO" id="GO:0005634">
    <property type="term" value="C:nucleus"/>
    <property type="evidence" value="ECO:0007669"/>
    <property type="project" value="UniProtKB-SubCell"/>
</dbReference>
<evidence type="ECO:0000313" key="18">
    <source>
        <dbReference type="EMBL" id="KAI5616214.1"/>
    </source>
</evidence>
<evidence type="ECO:0000256" key="15">
    <source>
        <dbReference type="SAM" id="MobiDB-lite"/>
    </source>
</evidence>
<feature type="domain" description="C2H2-type" evidence="16">
    <location>
        <begin position="420"/>
        <end position="447"/>
    </location>
</feature>
<dbReference type="PROSITE" id="PS50157">
    <property type="entry name" value="ZINC_FINGER_C2H2_2"/>
    <property type="match status" value="7"/>
</dbReference>
<keyword evidence="7" id="KW-0862">Zinc</keyword>
<feature type="compositionally biased region" description="Polar residues" evidence="15">
    <location>
        <begin position="236"/>
        <end position="248"/>
    </location>
</feature>
<dbReference type="SMART" id="SM00692">
    <property type="entry name" value="DM3"/>
    <property type="match status" value="1"/>
</dbReference>
<evidence type="ECO:0000256" key="5">
    <source>
        <dbReference type="ARBA" id="ARBA00022763"/>
    </source>
</evidence>
<feature type="region of interest" description="Disordered" evidence="15">
    <location>
        <begin position="946"/>
        <end position="972"/>
    </location>
</feature>
<dbReference type="SUPFAM" id="SSF57716">
    <property type="entry name" value="Glucocorticoid receptor-like (DNA-binding domain)"/>
    <property type="match status" value="1"/>
</dbReference>
<dbReference type="PROSITE" id="PS50950">
    <property type="entry name" value="ZF_THAP"/>
    <property type="match status" value="1"/>
</dbReference>
<keyword evidence="12" id="KW-0539">Nucleus</keyword>
<dbReference type="AlphaFoldDB" id="A0AAD5FHW3"/>
<evidence type="ECO:0000256" key="12">
    <source>
        <dbReference type="ARBA" id="ARBA00023242"/>
    </source>
</evidence>
<evidence type="ECO:0000256" key="2">
    <source>
        <dbReference type="ARBA" id="ARBA00006991"/>
    </source>
</evidence>
<dbReference type="InterPro" id="IPR006642">
    <property type="entry name" value="Rad18_UBZ4"/>
</dbReference>
<feature type="compositionally biased region" description="Polar residues" evidence="15">
    <location>
        <begin position="103"/>
        <end position="112"/>
    </location>
</feature>
<evidence type="ECO:0000256" key="7">
    <source>
        <dbReference type="ARBA" id="ARBA00022833"/>
    </source>
</evidence>
<feature type="compositionally biased region" description="Basic and acidic residues" evidence="15">
    <location>
        <begin position="259"/>
        <end position="284"/>
    </location>
</feature>
<organism evidence="18 19">
    <name type="scientific">Silurus asotus</name>
    <name type="common">Amur catfish</name>
    <name type="synonym">Parasilurus asotus</name>
    <dbReference type="NCBI Taxonomy" id="30991"/>
    <lineage>
        <taxon>Eukaryota</taxon>
        <taxon>Metazoa</taxon>
        <taxon>Chordata</taxon>
        <taxon>Craniata</taxon>
        <taxon>Vertebrata</taxon>
        <taxon>Euteleostomi</taxon>
        <taxon>Actinopterygii</taxon>
        <taxon>Neopterygii</taxon>
        <taxon>Teleostei</taxon>
        <taxon>Ostariophysi</taxon>
        <taxon>Siluriformes</taxon>
        <taxon>Siluridae</taxon>
        <taxon>Silurus</taxon>
    </lineage>
</organism>
<feature type="region of interest" description="Disordered" evidence="15">
    <location>
        <begin position="1003"/>
        <end position="1030"/>
    </location>
</feature>
<comment type="similarity">
    <text evidence="2">Belongs to the krueppel C2H2-type zinc-finger protein family.</text>
</comment>
<gene>
    <name evidence="18" type="ORF">C0J50_24213</name>
</gene>
<evidence type="ECO:0000259" key="16">
    <source>
        <dbReference type="PROSITE" id="PS50157"/>
    </source>
</evidence>
<dbReference type="FunFam" id="3.30.160.60:FF:000328">
    <property type="entry name" value="Zinc finger protein 1079"/>
    <property type="match status" value="1"/>
</dbReference>
<evidence type="ECO:0000256" key="1">
    <source>
        <dbReference type="ARBA" id="ARBA00004123"/>
    </source>
</evidence>
<keyword evidence="5" id="KW-0227">DNA damage</keyword>
<dbReference type="SMART" id="SM00734">
    <property type="entry name" value="ZnF_Rad18"/>
    <property type="match status" value="2"/>
</dbReference>
<keyword evidence="19" id="KW-1185">Reference proteome</keyword>
<proteinExistence type="inferred from homology"/>
<dbReference type="GO" id="GO:0003700">
    <property type="term" value="F:DNA-binding transcription factor activity"/>
    <property type="evidence" value="ECO:0007669"/>
    <property type="project" value="TreeGrafter"/>
</dbReference>
<evidence type="ECO:0000256" key="4">
    <source>
        <dbReference type="ARBA" id="ARBA00022737"/>
    </source>
</evidence>
<evidence type="ECO:0000256" key="11">
    <source>
        <dbReference type="ARBA" id="ARBA00023204"/>
    </source>
</evidence>
<dbReference type="EMBL" id="MU551745">
    <property type="protein sequence ID" value="KAI5616214.1"/>
    <property type="molecule type" value="Genomic_DNA"/>
</dbReference>
<evidence type="ECO:0000256" key="8">
    <source>
        <dbReference type="ARBA" id="ARBA00023015"/>
    </source>
</evidence>
<dbReference type="PROSITE" id="PS00028">
    <property type="entry name" value="ZINC_FINGER_C2H2_1"/>
    <property type="match status" value="7"/>
</dbReference>
<dbReference type="FunFam" id="3.30.160.60:FF:001480">
    <property type="entry name" value="Si:cabz01071911.3"/>
    <property type="match status" value="1"/>
</dbReference>
<feature type="region of interest" description="Disordered" evidence="15">
    <location>
        <begin position="94"/>
        <end position="121"/>
    </location>
</feature>
<dbReference type="SMART" id="SM00980">
    <property type="entry name" value="THAP"/>
    <property type="match status" value="1"/>
</dbReference>
<dbReference type="Pfam" id="PF00096">
    <property type="entry name" value="zf-C2H2"/>
    <property type="match status" value="2"/>
</dbReference>
<feature type="domain" description="C2H2-type" evidence="16">
    <location>
        <begin position="1157"/>
        <end position="1185"/>
    </location>
</feature>
<keyword evidence="3" id="KW-0479">Metal-binding</keyword>
<dbReference type="InterPro" id="IPR013087">
    <property type="entry name" value="Znf_C2H2_type"/>
</dbReference>
<comment type="subcellular location">
    <subcellularLocation>
        <location evidence="1">Nucleus</location>
    </subcellularLocation>
</comment>
<evidence type="ECO:0000256" key="6">
    <source>
        <dbReference type="ARBA" id="ARBA00022771"/>
    </source>
</evidence>
<keyword evidence="11" id="KW-0234">DNA repair</keyword>
<name>A0AAD5FHW3_SILAS</name>